<dbReference type="Proteomes" id="UP000694559">
    <property type="component" value="Unplaced"/>
</dbReference>
<evidence type="ECO:0000256" key="2">
    <source>
        <dbReference type="ARBA" id="ARBA00022964"/>
    </source>
</evidence>
<protein>
    <submittedName>
        <fullName evidence="5">Arachidonate epidermal lipoxygenase 3</fullName>
    </submittedName>
</protein>
<keyword evidence="6" id="KW-1185">Reference proteome</keyword>
<dbReference type="GeneTree" id="ENSGT00940000156796"/>
<evidence type="ECO:0000259" key="4">
    <source>
        <dbReference type="PROSITE" id="PS51393"/>
    </source>
</evidence>
<dbReference type="InterPro" id="IPR036226">
    <property type="entry name" value="LipOase_C_sf"/>
</dbReference>
<dbReference type="PANTHER" id="PTHR11771">
    <property type="entry name" value="LIPOXYGENASE"/>
    <property type="match status" value="1"/>
</dbReference>
<evidence type="ECO:0000256" key="3">
    <source>
        <dbReference type="ARBA" id="ARBA00023002"/>
    </source>
</evidence>
<organism evidence="5 6">
    <name type="scientific">Naja naja</name>
    <name type="common">Indian cobra</name>
    <dbReference type="NCBI Taxonomy" id="35670"/>
    <lineage>
        <taxon>Eukaryota</taxon>
        <taxon>Metazoa</taxon>
        <taxon>Chordata</taxon>
        <taxon>Craniata</taxon>
        <taxon>Vertebrata</taxon>
        <taxon>Euteleostomi</taxon>
        <taxon>Lepidosauria</taxon>
        <taxon>Squamata</taxon>
        <taxon>Bifurcata</taxon>
        <taxon>Unidentata</taxon>
        <taxon>Episquamata</taxon>
        <taxon>Toxicofera</taxon>
        <taxon>Serpentes</taxon>
        <taxon>Colubroidea</taxon>
        <taxon>Elapidae</taxon>
        <taxon>Elapinae</taxon>
        <taxon>Naja</taxon>
    </lineage>
</organism>
<accession>A0A8C6XD06</accession>
<feature type="domain" description="Lipoxygenase" evidence="4">
    <location>
        <begin position="1"/>
        <end position="116"/>
    </location>
</feature>
<keyword evidence="1" id="KW-0479">Metal-binding</keyword>
<proteinExistence type="predicted"/>
<dbReference type="Ensembl" id="ENSNNAT00000012675.1">
    <property type="protein sequence ID" value="ENSNNAP00000012116.1"/>
    <property type="gene ID" value="ENSNNAG00000007800.1"/>
</dbReference>
<reference evidence="5" key="2">
    <citation type="submission" date="2025-09" db="UniProtKB">
        <authorList>
            <consortium name="Ensembl"/>
        </authorList>
    </citation>
    <scope>IDENTIFICATION</scope>
</reference>
<dbReference type="PROSITE" id="PS51393">
    <property type="entry name" value="LIPOXYGENASE_3"/>
    <property type="match status" value="1"/>
</dbReference>
<dbReference type="GO" id="GO:0046872">
    <property type="term" value="F:metal ion binding"/>
    <property type="evidence" value="ECO:0007669"/>
    <property type="project" value="UniProtKB-KW"/>
</dbReference>
<name>A0A8C6XD06_NAJNA</name>
<dbReference type="AlphaFoldDB" id="A0A8C6XD06"/>
<dbReference type="GO" id="GO:0016702">
    <property type="term" value="F:oxidoreductase activity, acting on single donors with incorporation of molecular oxygen, incorporation of two atoms of oxygen"/>
    <property type="evidence" value="ECO:0007669"/>
    <property type="project" value="InterPro"/>
</dbReference>
<sequence>MLGDGFDFGAWMPNYPSTMRRPPPESKGGMTFADILETLPDVSTSCQMLLILWLLSRESLGYYPEEHFTEEGPKKVIDAFQKHLAKISQEIEERNRRLPLPYNYLNPPEVENSISI</sequence>
<dbReference type="SUPFAM" id="SSF48484">
    <property type="entry name" value="Lipoxigenase"/>
    <property type="match status" value="1"/>
</dbReference>
<dbReference type="GO" id="GO:0034440">
    <property type="term" value="P:lipid oxidation"/>
    <property type="evidence" value="ECO:0007669"/>
    <property type="project" value="InterPro"/>
</dbReference>
<reference evidence="5" key="1">
    <citation type="submission" date="2025-08" db="UniProtKB">
        <authorList>
            <consortium name="Ensembl"/>
        </authorList>
    </citation>
    <scope>IDENTIFICATION</scope>
</reference>
<evidence type="ECO:0000313" key="5">
    <source>
        <dbReference type="Ensembl" id="ENSNNAP00000012116.1"/>
    </source>
</evidence>
<evidence type="ECO:0000256" key="1">
    <source>
        <dbReference type="ARBA" id="ARBA00022723"/>
    </source>
</evidence>
<keyword evidence="3" id="KW-0560">Oxidoreductase</keyword>
<gene>
    <name evidence="5" type="primary">ALOXE3</name>
</gene>
<dbReference type="Gene3D" id="1.20.245.10">
    <property type="entry name" value="Lipoxygenase-1, Domain 5"/>
    <property type="match status" value="1"/>
</dbReference>
<evidence type="ECO:0000313" key="6">
    <source>
        <dbReference type="Proteomes" id="UP000694559"/>
    </source>
</evidence>
<dbReference type="InterPro" id="IPR013819">
    <property type="entry name" value="LipOase_C"/>
</dbReference>
<dbReference type="InterPro" id="IPR000907">
    <property type="entry name" value="LipOase"/>
</dbReference>
<keyword evidence="2" id="KW-0223">Dioxygenase</keyword>